<dbReference type="OrthoDB" id="4494341at2759"/>
<dbReference type="InterPro" id="IPR013112">
    <property type="entry name" value="FAD-bd_8"/>
</dbReference>
<dbReference type="PANTHER" id="PTHR32361">
    <property type="entry name" value="FERRIC/CUPRIC REDUCTASE TRANSMEMBRANE COMPONENT"/>
    <property type="match status" value="1"/>
</dbReference>
<dbReference type="GO" id="GO:0006826">
    <property type="term" value="P:iron ion transport"/>
    <property type="evidence" value="ECO:0007669"/>
    <property type="project" value="TreeGrafter"/>
</dbReference>
<gene>
    <name evidence="6" type="ORF">COCCADRAFT_111380</name>
</gene>
<dbReference type="GO" id="GO:0000293">
    <property type="term" value="F:ferric-chelate reductase activity"/>
    <property type="evidence" value="ECO:0007669"/>
    <property type="project" value="TreeGrafter"/>
</dbReference>
<evidence type="ECO:0000259" key="4">
    <source>
        <dbReference type="Pfam" id="PF08022"/>
    </source>
</evidence>
<keyword evidence="3" id="KW-0560">Oxidoreductase</keyword>
<dbReference type="RefSeq" id="XP_007718141.1">
    <property type="nucleotide sequence ID" value="XM_007719951.1"/>
</dbReference>
<dbReference type="Gene3D" id="3.40.50.80">
    <property type="entry name" value="Nucleotide-binding domain of ferredoxin-NADP reductase (FNR) module"/>
    <property type="match status" value="1"/>
</dbReference>
<dbReference type="EMBL" id="KI964909">
    <property type="protein sequence ID" value="EUC27563.1"/>
    <property type="molecule type" value="Genomic_DNA"/>
</dbReference>
<dbReference type="GeneID" id="19144283"/>
<accession>W6XPU1</accession>
<evidence type="ECO:0000313" key="7">
    <source>
        <dbReference type="Proteomes" id="UP000053841"/>
    </source>
</evidence>
<dbReference type="InterPro" id="IPR051410">
    <property type="entry name" value="Ferric/Cupric_Reductase"/>
</dbReference>
<dbReference type="InterPro" id="IPR039261">
    <property type="entry name" value="FNR_nucleotide-bd"/>
</dbReference>
<dbReference type="GO" id="GO:0006879">
    <property type="term" value="P:intracellular iron ion homeostasis"/>
    <property type="evidence" value="ECO:0007669"/>
    <property type="project" value="TreeGrafter"/>
</dbReference>
<evidence type="ECO:0000256" key="3">
    <source>
        <dbReference type="ARBA" id="ARBA00023002"/>
    </source>
</evidence>
<evidence type="ECO:0000256" key="1">
    <source>
        <dbReference type="ARBA" id="ARBA00022448"/>
    </source>
</evidence>
<dbReference type="Pfam" id="PF08030">
    <property type="entry name" value="NAD_binding_6"/>
    <property type="match status" value="1"/>
</dbReference>
<dbReference type="HOGENOM" id="CLU_1199707_0_0_1"/>
<proteinExistence type="predicted"/>
<dbReference type="AlphaFoldDB" id="W6XPU1"/>
<keyword evidence="2" id="KW-0249">Electron transport</keyword>
<dbReference type="KEGG" id="bze:COCCADRAFT_111380"/>
<protein>
    <recommendedName>
        <fullName evidence="8">Ferric reductase NAD binding domain-containing protein</fullName>
    </recommendedName>
</protein>
<dbReference type="Pfam" id="PF08022">
    <property type="entry name" value="FAD_binding_8"/>
    <property type="match status" value="1"/>
</dbReference>
<evidence type="ECO:0008006" key="8">
    <source>
        <dbReference type="Google" id="ProtNLM"/>
    </source>
</evidence>
<feature type="domain" description="FAD-binding 8" evidence="4">
    <location>
        <begin position="9"/>
        <end position="62"/>
    </location>
</feature>
<sequence length="234" mass="26256">MRRPGFFSILQRHPFMVADSESDDHDFQLRIQPRAGFTSRLLTQTLYRTGELSAFIEGPYGRGFDLRDFGTVVLFASGIGIVGHLACVQKLIRDHRQSKTKTRDLLLVWHVDNKYQLDLVWEVMNTILRKDDLPDATTYKDTGVASRSGKIGRYLGGSIAKESPGIIDVYIYGDYDILNEAGNTVSYRRTGSRIAEVKGRPDVGQIINDVLETRVGRLAICGKPCHSLALHEIT</sequence>
<keyword evidence="7" id="KW-1185">Reference proteome</keyword>
<dbReference type="Proteomes" id="UP000053841">
    <property type="component" value="Unassembled WGS sequence"/>
</dbReference>
<keyword evidence="1" id="KW-0813">Transport</keyword>
<feature type="domain" description="Ferric reductase NAD binding" evidence="5">
    <location>
        <begin position="71"/>
        <end position="225"/>
    </location>
</feature>
<dbReference type="CDD" id="cd06186">
    <property type="entry name" value="NOX_Duox_like_FAD_NADP"/>
    <property type="match status" value="1"/>
</dbReference>
<name>W6XPU1_COCC2</name>
<evidence type="ECO:0000313" key="6">
    <source>
        <dbReference type="EMBL" id="EUC27563.1"/>
    </source>
</evidence>
<evidence type="ECO:0000259" key="5">
    <source>
        <dbReference type="Pfam" id="PF08030"/>
    </source>
</evidence>
<organism evidence="6 7">
    <name type="scientific">Cochliobolus carbonum (strain 26-R-13)</name>
    <name type="common">Maize leaf spot fungus</name>
    <name type="synonym">Bipolaris zeicola</name>
    <dbReference type="NCBI Taxonomy" id="930089"/>
    <lineage>
        <taxon>Eukaryota</taxon>
        <taxon>Fungi</taxon>
        <taxon>Dikarya</taxon>
        <taxon>Ascomycota</taxon>
        <taxon>Pezizomycotina</taxon>
        <taxon>Dothideomycetes</taxon>
        <taxon>Pleosporomycetidae</taxon>
        <taxon>Pleosporales</taxon>
        <taxon>Pleosporineae</taxon>
        <taxon>Pleosporaceae</taxon>
        <taxon>Bipolaris</taxon>
    </lineage>
</organism>
<evidence type="ECO:0000256" key="2">
    <source>
        <dbReference type="ARBA" id="ARBA00022982"/>
    </source>
</evidence>
<dbReference type="InterPro" id="IPR013121">
    <property type="entry name" value="Fe_red_NAD-bd_6"/>
</dbReference>
<dbReference type="GO" id="GO:0015677">
    <property type="term" value="P:copper ion import"/>
    <property type="evidence" value="ECO:0007669"/>
    <property type="project" value="TreeGrafter"/>
</dbReference>
<dbReference type="GO" id="GO:0005886">
    <property type="term" value="C:plasma membrane"/>
    <property type="evidence" value="ECO:0007669"/>
    <property type="project" value="TreeGrafter"/>
</dbReference>
<dbReference type="PANTHER" id="PTHR32361:SF26">
    <property type="entry name" value="FAD-BINDING 8 DOMAIN-CONTAINING PROTEIN-RELATED"/>
    <property type="match status" value="1"/>
</dbReference>
<reference evidence="6 7" key="1">
    <citation type="journal article" date="2013" name="PLoS Genet.">
        <title>Comparative genome structure, secondary metabolite, and effector coding capacity across Cochliobolus pathogens.</title>
        <authorList>
            <person name="Condon B.J."/>
            <person name="Leng Y."/>
            <person name="Wu D."/>
            <person name="Bushley K.E."/>
            <person name="Ohm R.A."/>
            <person name="Otillar R."/>
            <person name="Martin J."/>
            <person name="Schackwitz W."/>
            <person name="Grimwood J."/>
            <person name="MohdZainudin N."/>
            <person name="Xue C."/>
            <person name="Wang R."/>
            <person name="Manning V.A."/>
            <person name="Dhillon B."/>
            <person name="Tu Z.J."/>
            <person name="Steffenson B.J."/>
            <person name="Salamov A."/>
            <person name="Sun H."/>
            <person name="Lowry S."/>
            <person name="LaButti K."/>
            <person name="Han J."/>
            <person name="Copeland A."/>
            <person name="Lindquist E."/>
            <person name="Barry K."/>
            <person name="Schmutz J."/>
            <person name="Baker S.E."/>
            <person name="Ciuffetti L.M."/>
            <person name="Grigoriev I.V."/>
            <person name="Zhong S."/>
            <person name="Turgeon B.G."/>
        </authorList>
    </citation>
    <scope>NUCLEOTIDE SEQUENCE [LARGE SCALE GENOMIC DNA]</scope>
    <source>
        <strain evidence="6 7">26-R-13</strain>
    </source>
</reference>
<dbReference type="SUPFAM" id="SSF52343">
    <property type="entry name" value="Ferredoxin reductase-like, C-terminal NADP-linked domain"/>
    <property type="match status" value="1"/>
</dbReference>